<feature type="transmembrane region" description="Helical" evidence="2">
    <location>
        <begin position="6"/>
        <end position="26"/>
    </location>
</feature>
<proteinExistence type="predicted"/>
<feature type="region of interest" description="Disordered" evidence="1">
    <location>
        <begin position="100"/>
        <end position="123"/>
    </location>
</feature>
<evidence type="ECO:0000313" key="3">
    <source>
        <dbReference type="EMBL" id="TCN24110.1"/>
    </source>
</evidence>
<keyword evidence="4" id="KW-1185">Reference proteome</keyword>
<keyword evidence="2" id="KW-0472">Membrane</keyword>
<evidence type="ECO:0000256" key="1">
    <source>
        <dbReference type="SAM" id="MobiDB-lite"/>
    </source>
</evidence>
<dbReference type="RefSeq" id="WP_132008175.1">
    <property type="nucleotide sequence ID" value="NZ_JABUHM010000007.1"/>
</dbReference>
<dbReference type="Proteomes" id="UP000295689">
    <property type="component" value="Unassembled WGS sequence"/>
</dbReference>
<accession>A0A4V6NKP9</accession>
<feature type="compositionally biased region" description="Polar residues" evidence="1">
    <location>
        <begin position="191"/>
        <end position="204"/>
    </location>
</feature>
<evidence type="ECO:0000313" key="4">
    <source>
        <dbReference type="Proteomes" id="UP000295689"/>
    </source>
</evidence>
<dbReference type="AlphaFoldDB" id="A0A4V6NKP9"/>
<name>A0A4V6NKP9_9BACI</name>
<dbReference type="EMBL" id="SLVV01000008">
    <property type="protein sequence ID" value="TCN24110.1"/>
    <property type="molecule type" value="Genomic_DNA"/>
</dbReference>
<protein>
    <submittedName>
        <fullName evidence="3">Uncharacterized protein</fullName>
    </submittedName>
</protein>
<sequence>MEYQIMFYGGMAGAALALVLSVFLYIKLNIPQVVKDLTGFTLPGANRISNSMRNSDAEQTGRITNEIKLRKHVEVEGSHPAPTALLSPDGSGAAILTGNPTGTTIRMGKKGSAASKPEAERVSFSKRHNVDHGSGTTLLAPQKAEGTTLLSPQSAEATALLREQEATALLKDTSRPAQDETAFLSGKQGQGAATFSTEQRAASDLKVTSHQHLEETALLTEAPSGQEETALLSETQPDLGETALLTQAQPEAGETAILSEAPPGQEETALLSSHPDKGTTSLLEERMRPGQEEARAAAFDETMILSDLEETTVLSEIEGTARQAAAAAEPEQETAFKKEVDIMIVHSSTTI</sequence>
<gene>
    <name evidence="3" type="ORF">EV146_108224</name>
</gene>
<keyword evidence="2" id="KW-0812">Transmembrane</keyword>
<evidence type="ECO:0000256" key="2">
    <source>
        <dbReference type="SAM" id="Phobius"/>
    </source>
</evidence>
<organism evidence="3 4">
    <name type="scientific">Mesobacillus foraminis</name>
    <dbReference type="NCBI Taxonomy" id="279826"/>
    <lineage>
        <taxon>Bacteria</taxon>
        <taxon>Bacillati</taxon>
        <taxon>Bacillota</taxon>
        <taxon>Bacilli</taxon>
        <taxon>Bacillales</taxon>
        <taxon>Bacillaceae</taxon>
        <taxon>Mesobacillus</taxon>
    </lineage>
</organism>
<comment type="caution">
    <text evidence="3">The sequence shown here is derived from an EMBL/GenBank/DDBJ whole genome shotgun (WGS) entry which is preliminary data.</text>
</comment>
<feature type="region of interest" description="Disordered" evidence="1">
    <location>
        <begin position="184"/>
        <end position="204"/>
    </location>
</feature>
<keyword evidence="2" id="KW-1133">Transmembrane helix</keyword>
<reference evidence="3 4" key="1">
    <citation type="journal article" date="2015" name="Stand. Genomic Sci.">
        <title>Genomic Encyclopedia of Bacterial and Archaeal Type Strains, Phase III: the genomes of soil and plant-associated and newly described type strains.</title>
        <authorList>
            <person name="Whitman W.B."/>
            <person name="Woyke T."/>
            <person name="Klenk H.P."/>
            <person name="Zhou Y."/>
            <person name="Lilburn T.G."/>
            <person name="Beck B.J."/>
            <person name="De Vos P."/>
            <person name="Vandamme P."/>
            <person name="Eisen J.A."/>
            <person name="Garrity G."/>
            <person name="Hugenholtz P."/>
            <person name="Kyrpides N.C."/>
        </authorList>
    </citation>
    <scope>NUCLEOTIDE SEQUENCE [LARGE SCALE GENOMIC DNA]</scope>
    <source>
        <strain evidence="3 4">CV53</strain>
    </source>
</reference>